<proteinExistence type="inferred from homology"/>
<name>A0A6U3QPR3_9STRA</name>
<comment type="subcellular location">
    <subcellularLocation>
        <location evidence="1">Nucleus</location>
    </subcellularLocation>
</comment>
<gene>
    <name evidence="10" type="ORF">DBRI1063_LOCUS8825</name>
    <name evidence="11" type="ORF">DBRI1063_LOCUS8830</name>
</gene>
<evidence type="ECO:0000256" key="5">
    <source>
        <dbReference type="ARBA" id="ARBA00023242"/>
    </source>
</evidence>
<dbReference type="EMBL" id="HBGN01013815">
    <property type="protein sequence ID" value="CAD9325833.1"/>
    <property type="molecule type" value="Transcribed_RNA"/>
</dbReference>
<dbReference type="AlphaFoldDB" id="A0A6U3QPR3"/>
<dbReference type="InterPro" id="IPR000232">
    <property type="entry name" value="HSF_DNA-bd"/>
</dbReference>
<dbReference type="PANTHER" id="PTHR10015:SF206">
    <property type="entry name" value="HSF-TYPE DNA-BINDING DOMAIN-CONTAINING PROTEIN"/>
    <property type="match status" value="1"/>
</dbReference>
<dbReference type="Gene3D" id="1.10.10.10">
    <property type="entry name" value="Winged helix-like DNA-binding domain superfamily/Winged helix DNA-binding domain"/>
    <property type="match status" value="1"/>
</dbReference>
<comment type="similarity">
    <text evidence="6">Belongs to the HSF family.</text>
</comment>
<keyword evidence="7" id="KW-0175">Coiled coil</keyword>
<evidence type="ECO:0000256" key="1">
    <source>
        <dbReference type="ARBA" id="ARBA00004123"/>
    </source>
</evidence>
<protein>
    <recommendedName>
        <fullName evidence="9">HSF-type DNA-binding domain-containing protein</fullName>
    </recommendedName>
</protein>
<dbReference type="PRINTS" id="PR00056">
    <property type="entry name" value="HSFDOMAIN"/>
</dbReference>
<feature type="region of interest" description="Disordered" evidence="8">
    <location>
        <begin position="22"/>
        <end position="49"/>
    </location>
</feature>
<feature type="domain" description="HSF-type DNA-binding" evidence="9">
    <location>
        <begin position="52"/>
        <end position="158"/>
    </location>
</feature>
<evidence type="ECO:0000256" key="3">
    <source>
        <dbReference type="ARBA" id="ARBA00023125"/>
    </source>
</evidence>
<evidence type="ECO:0000259" key="9">
    <source>
        <dbReference type="SMART" id="SM00415"/>
    </source>
</evidence>
<keyword evidence="2" id="KW-0805">Transcription regulation</keyword>
<dbReference type="FunFam" id="1.10.10.10:FF:000027">
    <property type="entry name" value="Heat shock transcription factor 1"/>
    <property type="match status" value="1"/>
</dbReference>
<evidence type="ECO:0000256" key="2">
    <source>
        <dbReference type="ARBA" id="ARBA00023015"/>
    </source>
</evidence>
<dbReference type="SUPFAM" id="SSF46785">
    <property type="entry name" value="Winged helix' DNA-binding domain"/>
    <property type="match status" value="1"/>
</dbReference>
<evidence type="ECO:0000256" key="6">
    <source>
        <dbReference type="RuleBase" id="RU004020"/>
    </source>
</evidence>
<dbReference type="GO" id="GO:0043565">
    <property type="term" value="F:sequence-specific DNA binding"/>
    <property type="evidence" value="ECO:0007669"/>
    <property type="project" value="InterPro"/>
</dbReference>
<dbReference type="InterPro" id="IPR036388">
    <property type="entry name" value="WH-like_DNA-bd_sf"/>
</dbReference>
<keyword evidence="4" id="KW-0804">Transcription</keyword>
<sequence>MVVATPQHAAFPQTVISSTPTMKAMVTPNTTTTSKKKSSSSGGGSKKKDAHDCPIFLKKTYHMIDGCDPAIASWAEDGKSFVIKDTGKFGTVVIPQFFKHNKISSFVRQLNFYGFRKVKVENIKINTALEETEGKYWRFRHEHFLRGRPDLLGDIRKANQMISPEQAEVDSLKKEVKNLKEKISGMTADIQKLTALVETVTQSQQEMQHQQSQGDRRVTFAEEESPTKKRKIDPAVAMAPCAPPSISACADSFSTIPDLPDLASATDSDLLIEHPPASYPEAVSSAAPYDLPPMPASSLRATSFGSVTSMDQDFAALFSDDLANDPMAALEHIVPDITESSCDFDPSLVTSDAISPQAEAVIKSEPFTDITPMKVTSTSVSPEPLKMRGDEPDPILVQKLRDSLACLPKKMQEVFVERLVATIATPEQFKESVQAVSALAAAAAGDAQRRLVMSERIPSSPSMEGSESLDSLMEEIEGVGDSEAERIGALPLAAAALAAFLTQYAGNSQDRQASQMETSSSLETRIAPSVVPPES</sequence>
<feature type="region of interest" description="Disordered" evidence="8">
    <location>
        <begin position="204"/>
        <end position="230"/>
    </location>
</feature>
<feature type="coiled-coil region" evidence="7">
    <location>
        <begin position="162"/>
        <end position="196"/>
    </location>
</feature>
<dbReference type="Pfam" id="PF00447">
    <property type="entry name" value="HSF_DNA-bind"/>
    <property type="match status" value="1"/>
</dbReference>
<feature type="compositionally biased region" description="Low complexity" evidence="8">
    <location>
        <begin position="204"/>
        <end position="213"/>
    </location>
</feature>
<organism evidence="10">
    <name type="scientific">Ditylum brightwellii</name>
    <dbReference type="NCBI Taxonomy" id="49249"/>
    <lineage>
        <taxon>Eukaryota</taxon>
        <taxon>Sar</taxon>
        <taxon>Stramenopiles</taxon>
        <taxon>Ochrophyta</taxon>
        <taxon>Bacillariophyta</taxon>
        <taxon>Mediophyceae</taxon>
        <taxon>Lithodesmiophycidae</taxon>
        <taxon>Lithodesmiales</taxon>
        <taxon>Lithodesmiaceae</taxon>
        <taxon>Ditylum</taxon>
    </lineage>
</organism>
<evidence type="ECO:0000256" key="7">
    <source>
        <dbReference type="SAM" id="Coils"/>
    </source>
</evidence>
<reference evidence="10" key="1">
    <citation type="submission" date="2021-01" db="EMBL/GenBank/DDBJ databases">
        <authorList>
            <person name="Corre E."/>
            <person name="Pelletier E."/>
            <person name="Niang G."/>
            <person name="Scheremetjew M."/>
            <person name="Finn R."/>
            <person name="Kale V."/>
            <person name="Holt S."/>
            <person name="Cochrane G."/>
            <person name="Meng A."/>
            <person name="Brown T."/>
            <person name="Cohen L."/>
        </authorList>
    </citation>
    <scope>NUCLEOTIDE SEQUENCE</scope>
    <source>
        <strain evidence="10">Pop2</strain>
    </source>
</reference>
<dbReference type="GO" id="GO:0005634">
    <property type="term" value="C:nucleus"/>
    <property type="evidence" value="ECO:0007669"/>
    <property type="project" value="UniProtKB-SubCell"/>
</dbReference>
<keyword evidence="3" id="KW-0238">DNA-binding</keyword>
<dbReference type="GO" id="GO:0003700">
    <property type="term" value="F:DNA-binding transcription factor activity"/>
    <property type="evidence" value="ECO:0007669"/>
    <property type="project" value="InterPro"/>
</dbReference>
<evidence type="ECO:0000256" key="4">
    <source>
        <dbReference type="ARBA" id="ARBA00023163"/>
    </source>
</evidence>
<evidence type="ECO:0000256" key="8">
    <source>
        <dbReference type="SAM" id="MobiDB-lite"/>
    </source>
</evidence>
<dbReference type="InterPro" id="IPR036390">
    <property type="entry name" value="WH_DNA-bd_sf"/>
</dbReference>
<dbReference type="PANTHER" id="PTHR10015">
    <property type="entry name" value="HEAT SHOCK TRANSCRIPTION FACTOR"/>
    <property type="match status" value="1"/>
</dbReference>
<accession>A0A6U3QPR3</accession>
<dbReference type="SMART" id="SM00415">
    <property type="entry name" value="HSF"/>
    <property type="match status" value="1"/>
</dbReference>
<dbReference type="EMBL" id="HBGN01013804">
    <property type="protein sequence ID" value="CAD9325821.1"/>
    <property type="molecule type" value="Transcribed_RNA"/>
</dbReference>
<feature type="region of interest" description="Disordered" evidence="8">
    <location>
        <begin position="508"/>
        <end position="535"/>
    </location>
</feature>
<evidence type="ECO:0000313" key="11">
    <source>
        <dbReference type="EMBL" id="CAD9325833.1"/>
    </source>
</evidence>
<evidence type="ECO:0000313" key="10">
    <source>
        <dbReference type="EMBL" id="CAD9325821.1"/>
    </source>
</evidence>
<feature type="compositionally biased region" description="Polar residues" evidence="8">
    <location>
        <begin position="508"/>
        <end position="523"/>
    </location>
</feature>
<keyword evidence="5" id="KW-0539">Nucleus</keyword>